<keyword evidence="3" id="KW-1185">Reference proteome</keyword>
<evidence type="ECO:0000313" key="2">
    <source>
        <dbReference type="EMBL" id="OSI16075.1"/>
    </source>
</evidence>
<keyword evidence="1" id="KW-0732">Signal</keyword>
<comment type="caution">
    <text evidence="2">The sequence shown here is derived from an EMBL/GenBank/DDBJ whole genome shotgun (WGS) entry which is preliminary data.</text>
</comment>
<proteinExistence type="predicted"/>
<dbReference type="PIRSF" id="PIRSF016481">
    <property type="entry name" value="Pilus_assembly_PilP"/>
    <property type="match status" value="1"/>
</dbReference>
<evidence type="ECO:0000256" key="1">
    <source>
        <dbReference type="SAM" id="SignalP"/>
    </source>
</evidence>
<feature type="chain" id="PRO_5012755753" evidence="1">
    <location>
        <begin position="22"/>
        <end position="175"/>
    </location>
</feature>
<evidence type="ECO:0000313" key="3">
    <source>
        <dbReference type="Proteomes" id="UP000193118"/>
    </source>
</evidence>
<dbReference type="GeneID" id="94581509"/>
<name>A0A1X3D8I2_9NEIS</name>
<dbReference type="InterPro" id="IPR007446">
    <property type="entry name" value="PilP"/>
</dbReference>
<dbReference type="EMBL" id="MTBO01000018">
    <property type="protein sequence ID" value="OSI16075.1"/>
    <property type="molecule type" value="Genomic_DNA"/>
</dbReference>
<sequence>MKNKILLAGILALSACTPAHEDLNQWMNDTRQQAKSKVIPFEAPSVSQAKTYTPPNHSGLNAFDSKRLNAAQQGANAPNTNRPKEVLENFSLETLKYVGTLSKGNRVTGYVEADGHVYTVQPGNYIGQNYGRIQSITPDLITITELVEDTYGNWTYRKAELPLSSADNNAAQNNK</sequence>
<dbReference type="Proteomes" id="UP000193118">
    <property type="component" value="Unassembled WGS sequence"/>
</dbReference>
<dbReference type="STRING" id="194197.BWD09_07810"/>
<dbReference type="PROSITE" id="PS51257">
    <property type="entry name" value="PROKAR_LIPOPROTEIN"/>
    <property type="match status" value="1"/>
</dbReference>
<dbReference type="Gene3D" id="2.30.30.830">
    <property type="match status" value="1"/>
</dbReference>
<dbReference type="RefSeq" id="WP_085366127.1">
    <property type="nucleotide sequence ID" value="NZ_CAUJPZ010000016.1"/>
</dbReference>
<protein>
    <submittedName>
        <fullName evidence="2">Pilin assembly protein</fullName>
    </submittedName>
</protein>
<organism evidence="2 3">
    <name type="scientific">Neisseria dentiae</name>
    <dbReference type="NCBI Taxonomy" id="194197"/>
    <lineage>
        <taxon>Bacteria</taxon>
        <taxon>Pseudomonadati</taxon>
        <taxon>Pseudomonadota</taxon>
        <taxon>Betaproteobacteria</taxon>
        <taxon>Neisseriales</taxon>
        <taxon>Neisseriaceae</taxon>
        <taxon>Neisseria</taxon>
    </lineage>
</organism>
<accession>A0A1X3D8I2</accession>
<reference evidence="3" key="1">
    <citation type="submission" date="2017-01" db="EMBL/GenBank/DDBJ databases">
        <authorList>
            <person name="Wolfgang W.J."/>
            <person name="Cole J."/>
            <person name="Wroblewski D."/>
            <person name="Mcginnis J."/>
            <person name="Musser K.A."/>
        </authorList>
    </citation>
    <scope>NUCLEOTIDE SEQUENCE [LARGE SCALE GENOMIC DNA]</scope>
    <source>
        <strain evidence="3">DSM 19151</strain>
    </source>
</reference>
<dbReference type="AlphaFoldDB" id="A0A1X3D8I2"/>
<dbReference type="Pfam" id="PF04351">
    <property type="entry name" value="PilP"/>
    <property type="match status" value="1"/>
</dbReference>
<gene>
    <name evidence="2" type="ORF">BWD09_07810</name>
</gene>
<dbReference type="OrthoDB" id="5296580at2"/>
<feature type="signal peptide" evidence="1">
    <location>
        <begin position="1"/>
        <end position="21"/>
    </location>
</feature>